<dbReference type="AlphaFoldDB" id="A0A081AE73"/>
<dbReference type="Proteomes" id="UP000028582">
    <property type="component" value="Unassembled WGS sequence"/>
</dbReference>
<evidence type="ECO:0000313" key="3">
    <source>
        <dbReference type="Proteomes" id="UP000028582"/>
    </source>
</evidence>
<feature type="compositionally biased region" description="Basic and acidic residues" evidence="1">
    <location>
        <begin position="13"/>
        <end position="30"/>
    </location>
</feature>
<evidence type="ECO:0000256" key="1">
    <source>
        <dbReference type="SAM" id="MobiDB-lite"/>
    </source>
</evidence>
<reference evidence="2 3" key="1">
    <citation type="submission" date="2013-11" db="EMBL/GenBank/DDBJ databases">
        <title>The Genome Sequence of Phytophthora parasitica P1976.</title>
        <authorList>
            <consortium name="The Broad Institute Genomics Platform"/>
            <person name="Russ C."/>
            <person name="Tyler B."/>
            <person name="Panabieres F."/>
            <person name="Shan W."/>
            <person name="Tripathy S."/>
            <person name="Grunwald N."/>
            <person name="Machado M."/>
            <person name="Johnson C.S."/>
            <person name="Walker B."/>
            <person name="Young S."/>
            <person name="Zeng Q."/>
            <person name="Gargeya S."/>
            <person name="Fitzgerald M."/>
            <person name="Haas B."/>
            <person name="Abouelleil A."/>
            <person name="Allen A.W."/>
            <person name="Alvarado L."/>
            <person name="Arachchi H.M."/>
            <person name="Berlin A.M."/>
            <person name="Chapman S.B."/>
            <person name="Gainer-Dewar J."/>
            <person name="Goldberg J."/>
            <person name="Griggs A."/>
            <person name="Gujja S."/>
            <person name="Hansen M."/>
            <person name="Howarth C."/>
            <person name="Imamovic A."/>
            <person name="Ireland A."/>
            <person name="Larimer J."/>
            <person name="McCowan C."/>
            <person name="Murphy C."/>
            <person name="Pearson M."/>
            <person name="Poon T.W."/>
            <person name="Priest M."/>
            <person name="Roberts A."/>
            <person name="Saif S."/>
            <person name="Shea T."/>
            <person name="Sisk P."/>
            <person name="Sykes S."/>
            <person name="Wortman J."/>
            <person name="Nusbaum C."/>
            <person name="Birren B."/>
        </authorList>
    </citation>
    <scope>NUCLEOTIDE SEQUENCE [LARGE SCALE GENOMIC DNA]</scope>
    <source>
        <strain evidence="2 3">P1976</strain>
    </source>
</reference>
<evidence type="ECO:0000313" key="2">
    <source>
        <dbReference type="EMBL" id="ETO77184.1"/>
    </source>
</evidence>
<protein>
    <submittedName>
        <fullName evidence="2">Uncharacterized protein</fullName>
    </submittedName>
</protein>
<accession>A0A081AE73</accession>
<feature type="region of interest" description="Disordered" evidence="1">
    <location>
        <begin position="1"/>
        <end position="30"/>
    </location>
</feature>
<proteinExistence type="predicted"/>
<sequence>MGRLASCQIMPSTRKEKEAEAVEEGRKHQQEGLNEVTIFTEQETQTWGYGTRTESHATKNATMLVEAAI</sequence>
<gene>
    <name evidence="2" type="ORF">F444_07586</name>
</gene>
<comment type="caution">
    <text evidence="2">The sequence shown here is derived from an EMBL/GenBank/DDBJ whole genome shotgun (WGS) entry which is preliminary data.</text>
</comment>
<organism evidence="2 3">
    <name type="scientific">Phytophthora nicotianae P1976</name>
    <dbReference type="NCBI Taxonomy" id="1317066"/>
    <lineage>
        <taxon>Eukaryota</taxon>
        <taxon>Sar</taxon>
        <taxon>Stramenopiles</taxon>
        <taxon>Oomycota</taxon>
        <taxon>Peronosporomycetes</taxon>
        <taxon>Peronosporales</taxon>
        <taxon>Peronosporaceae</taxon>
        <taxon>Phytophthora</taxon>
    </lineage>
</organism>
<name>A0A081AE73_PHYNI</name>
<dbReference type="EMBL" id="ANJA01001439">
    <property type="protein sequence ID" value="ETO77184.1"/>
    <property type="molecule type" value="Genomic_DNA"/>
</dbReference>